<dbReference type="InterPro" id="IPR011990">
    <property type="entry name" value="TPR-like_helical_dom_sf"/>
</dbReference>
<evidence type="ECO:0000313" key="2">
    <source>
        <dbReference type="Proteomes" id="UP000246991"/>
    </source>
</evidence>
<protein>
    <submittedName>
        <fullName evidence="1">Uncharacterized protein</fullName>
    </submittedName>
</protein>
<dbReference type="Proteomes" id="UP000246991">
    <property type="component" value="Unassembled WGS sequence"/>
</dbReference>
<dbReference type="Gene3D" id="1.25.40.10">
    <property type="entry name" value="Tetratricopeptide repeat domain"/>
    <property type="match status" value="1"/>
</dbReference>
<organism evidence="1 2">
    <name type="scientific">Tuber magnatum</name>
    <name type="common">white Piedmont truffle</name>
    <dbReference type="NCBI Taxonomy" id="42249"/>
    <lineage>
        <taxon>Eukaryota</taxon>
        <taxon>Fungi</taxon>
        <taxon>Dikarya</taxon>
        <taxon>Ascomycota</taxon>
        <taxon>Pezizomycotina</taxon>
        <taxon>Pezizomycetes</taxon>
        <taxon>Pezizales</taxon>
        <taxon>Tuberaceae</taxon>
        <taxon>Tuber</taxon>
    </lineage>
</organism>
<dbReference type="EMBL" id="PYWC01000064">
    <property type="protein sequence ID" value="PWW74208.1"/>
    <property type="molecule type" value="Genomic_DNA"/>
</dbReference>
<evidence type="ECO:0000313" key="1">
    <source>
        <dbReference type="EMBL" id="PWW74208.1"/>
    </source>
</evidence>
<accession>A0A317SIX7</accession>
<comment type="caution">
    <text evidence="1">The sequence shown here is derived from an EMBL/GenBank/DDBJ whole genome shotgun (WGS) entry which is preliminary data.</text>
</comment>
<dbReference type="AlphaFoldDB" id="A0A317SIX7"/>
<feature type="non-terminal residue" evidence="1">
    <location>
        <position position="1"/>
    </location>
</feature>
<reference evidence="1 2" key="1">
    <citation type="submission" date="2018-03" db="EMBL/GenBank/DDBJ databases">
        <title>Genomes of Pezizomycetes fungi and the evolution of truffles.</title>
        <authorList>
            <person name="Murat C."/>
            <person name="Payen T."/>
            <person name="Noel B."/>
            <person name="Kuo A."/>
            <person name="Martin F.M."/>
        </authorList>
    </citation>
    <scope>NUCLEOTIDE SEQUENCE [LARGE SCALE GENOMIC DNA]</scope>
    <source>
        <strain evidence="1">091103-1</strain>
    </source>
</reference>
<sequence>QVQLTITHICSVVTGVDYPNCLVYINNLASMPQDEEKYNESETLYQSVLKRSKGILGIGYPNSLTTISNLSSMLQA</sequence>
<dbReference type="OrthoDB" id="5986190at2759"/>
<keyword evidence="2" id="KW-1185">Reference proteome</keyword>
<name>A0A317SIX7_9PEZI</name>
<gene>
    <name evidence="1" type="ORF">C7212DRAFT_210747</name>
</gene>
<proteinExistence type="predicted"/>